<organism evidence="1 2">
    <name type="scientific">Symbiodinium microadriaticum</name>
    <name type="common">Dinoflagellate</name>
    <name type="synonym">Zooxanthella microadriatica</name>
    <dbReference type="NCBI Taxonomy" id="2951"/>
    <lineage>
        <taxon>Eukaryota</taxon>
        <taxon>Sar</taxon>
        <taxon>Alveolata</taxon>
        <taxon>Dinophyceae</taxon>
        <taxon>Suessiales</taxon>
        <taxon>Symbiodiniaceae</taxon>
        <taxon>Symbiodinium</taxon>
    </lineage>
</organism>
<keyword evidence="2" id="KW-1185">Reference proteome</keyword>
<evidence type="ECO:0000313" key="2">
    <source>
        <dbReference type="Proteomes" id="UP000186817"/>
    </source>
</evidence>
<gene>
    <name evidence="1" type="ORF">AK812_SmicGene1617</name>
</gene>
<accession>A0A1Q9F3P3</accession>
<proteinExistence type="predicted"/>
<sequence>MLRLFHACLITESTKPQVDRSIWDINADKFEKFLQALVPMEPPVGFFKLAVPEMEKDPDRFVAAVERKRELSFDAPVPLCLGS</sequence>
<evidence type="ECO:0000313" key="1">
    <source>
        <dbReference type="EMBL" id="OLQ14286.1"/>
    </source>
</evidence>
<reference evidence="1 2" key="1">
    <citation type="submission" date="2016-02" db="EMBL/GenBank/DDBJ databases">
        <title>Genome analysis of coral dinoflagellate symbionts highlights evolutionary adaptations to a symbiotic lifestyle.</title>
        <authorList>
            <person name="Aranda M."/>
            <person name="Li Y."/>
            <person name="Liew Y.J."/>
            <person name="Baumgarten S."/>
            <person name="Simakov O."/>
            <person name="Wilson M."/>
            <person name="Piel J."/>
            <person name="Ashoor H."/>
            <person name="Bougouffa S."/>
            <person name="Bajic V.B."/>
            <person name="Ryu T."/>
            <person name="Ravasi T."/>
            <person name="Bayer T."/>
            <person name="Micklem G."/>
            <person name="Kim H."/>
            <person name="Bhak J."/>
            <person name="Lajeunesse T.C."/>
            <person name="Voolstra C.R."/>
        </authorList>
    </citation>
    <scope>NUCLEOTIDE SEQUENCE [LARGE SCALE GENOMIC DNA]</scope>
    <source>
        <strain evidence="1 2">CCMP2467</strain>
    </source>
</reference>
<protein>
    <submittedName>
        <fullName evidence="1">Uncharacterized protein</fullName>
    </submittedName>
</protein>
<name>A0A1Q9F3P3_SYMMI</name>
<dbReference type="AlphaFoldDB" id="A0A1Q9F3P3"/>
<dbReference type="Proteomes" id="UP000186817">
    <property type="component" value="Unassembled WGS sequence"/>
</dbReference>
<dbReference type="EMBL" id="LSRX01000017">
    <property type="protein sequence ID" value="OLQ14286.1"/>
    <property type="molecule type" value="Genomic_DNA"/>
</dbReference>
<comment type="caution">
    <text evidence="1">The sequence shown here is derived from an EMBL/GenBank/DDBJ whole genome shotgun (WGS) entry which is preliminary data.</text>
</comment>